<gene>
    <name evidence="2" type="ORF">CYLTODRAFT_324772</name>
</gene>
<evidence type="ECO:0000313" key="2">
    <source>
        <dbReference type="EMBL" id="KIY63129.1"/>
    </source>
</evidence>
<evidence type="ECO:0000313" key="3">
    <source>
        <dbReference type="Proteomes" id="UP000054007"/>
    </source>
</evidence>
<dbReference type="OrthoDB" id="3248197at2759"/>
<reference evidence="2 3" key="1">
    <citation type="journal article" date="2015" name="Fungal Genet. Biol.">
        <title>Evolution of novel wood decay mechanisms in Agaricales revealed by the genome sequences of Fistulina hepatica and Cylindrobasidium torrendii.</title>
        <authorList>
            <person name="Floudas D."/>
            <person name="Held B.W."/>
            <person name="Riley R."/>
            <person name="Nagy L.G."/>
            <person name="Koehler G."/>
            <person name="Ransdell A.S."/>
            <person name="Younus H."/>
            <person name="Chow J."/>
            <person name="Chiniquy J."/>
            <person name="Lipzen A."/>
            <person name="Tritt A."/>
            <person name="Sun H."/>
            <person name="Haridas S."/>
            <person name="LaButti K."/>
            <person name="Ohm R.A."/>
            <person name="Kues U."/>
            <person name="Blanchette R.A."/>
            <person name="Grigoriev I.V."/>
            <person name="Minto R.E."/>
            <person name="Hibbett D.S."/>
        </authorList>
    </citation>
    <scope>NUCLEOTIDE SEQUENCE [LARGE SCALE GENOMIC DNA]</scope>
    <source>
        <strain evidence="2 3">FP15055 ss-10</strain>
    </source>
</reference>
<dbReference type="Proteomes" id="UP000054007">
    <property type="component" value="Unassembled WGS sequence"/>
</dbReference>
<organism evidence="2 3">
    <name type="scientific">Cylindrobasidium torrendii FP15055 ss-10</name>
    <dbReference type="NCBI Taxonomy" id="1314674"/>
    <lineage>
        <taxon>Eukaryota</taxon>
        <taxon>Fungi</taxon>
        <taxon>Dikarya</taxon>
        <taxon>Basidiomycota</taxon>
        <taxon>Agaricomycotina</taxon>
        <taxon>Agaricomycetes</taxon>
        <taxon>Agaricomycetidae</taxon>
        <taxon>Agaricales</taxon>
        <taxon>Marasmiineae</taxon>
        <taxon>Physalacriaceae</taxon>
        <taxon>Cylindrobasidium</taxon>
    </lineage>
</organism>
<name>A0A0D7AYZ9_9AGAR</name>
<dbReference type="AlphaFoldDB" id="A0A0D7AYZ9"/>
<evidence type="ECO:0008006" key="4">
    <source>
        <dbReference type="Google" id="ProtNLM"/>
    </source>
</evidence>
<evidence type="ECO:0000256" key="1">
    <source>
        <dbReference type="SAM" id="Coils"/>
    </source>
</evidence>
<keyword evidence="1" id="KW-0175">Coiled coil</keyword>
<keyword evidence="3" id="KW-1185">Reference proteome</keyword>
<dbReference type="EMBL" id="KN880719">
    <property type="protein sequence ID" value="KIY63129.1"/>
    <property type="molecule type" value="Genomic_DNA"/>
</dbReference>
<feature type="non-terminal residue" evidence="2">
    <location>
        <position position="1"/>
    </location>
</feature>
<feature type="coiled-coil region" evidence="1">
    <location>
        <begin position="24"/>
        <end position="51"/>
    </location>
</feature>
<feature type="non-terminal residue" evidence="2">
    <location>
        <position position="131"/>
    </location>
</feature>
<protein>
    <recommendedName>
        <fullName evidence="4">F-box domain-containing protein</fullName>
    </recommendedName>
</protein>
<sequence>RIPQILVSNAPLSSTDTEIVEAGLEELAQERVRLKELMKATQAALNDLEKTLGCVKAAITMHKGCSSPIRLLPDDVLLFIFELRTFARRRSFEKKVNPLNTLAWPPWVLSQVCRRWRTLAVSDSKMWCVIH</sequence>
<proteinExistence type="predicted"/>
<accession>A0A0D7AYZ9</accession>